<dbReference type="InterPro" id="IPR006597">
    <property type="entry name" value="Sel1-like"/>
</dbReference>
<dbReference type="Gene3D" id="1.25.40.10">
    <property type="entry name" value="Tetratricopeptide repeat domain"/>
    <property type="match status" value="1"/>
</dbReference>
<name>A0A935KD93_9RHOO</name>
<protein>
    <submittedName>
        <fullName evidence="2">Sel1 repeat family protein</fullName>
    </submittedName>
</protein>
<dbReference type="InterPro" id="IPR050767">
    <property type="entry name" value="Sel1_AlgK"/>
</dbReference>
<comment type="caution">
    <text evidence="2">The sequence shown here is derived from an EMBL/GenBank/DDBJ whole genome shotgun (WGS) entry which is preliminary data.</text>
</comment>
<dbReference type="SUPFAM" id="SSF81901">
    <property type="entry name" value="HCP-like"/>
    <property type="match status" value="1"/>
</dbReference>
<dbReference type="SMART" id="SM00671">
    <property type="entry name" value="SEL1"/>
    <property type="match status" value="2"/>
</dbReference>
<sequence length="195" mass="21758">MNSRISRFILALVICAFSLAANAGNVDDDLRQAAKLHKGGETNQAISLWKQWADKGNADAAYNLAVIHQYGDGVTLDYGKAMQWYRVAADQGDKISQFQIGLMYQTGQGVVANEEEAHRWFTAHRKHHMHHLHTPQMAAWREQARALLDDRDHREQVAASRKNSDQVLAELKQRAGMGAEKPTATAALVSDTLIR</sequence>
<dbReference type="InterPro" id="IPR011990">
    <property type="entry name" value="TPR-like_helical_dom_sf"/>
</dbReference>
<evidence type="ECO:0000313" key="3">
    <source>
        <dbReference type="Proteomes" id="UP000739411"/>
    </source>
</evidence>
<dbReference type="AlphaFoldDB" id="A0A935KD93"/>
<accession>A0A935KD93</accession>
<reference evidence="2 3" key="1">
    <citation type="submission" date="2020-10" db="EMBL/GenBank/DDBJ databases">
        <title>Connecting structure to function with the recovery of over 1000 high-quality activated sludge metagenome-assembled genomes encoding full-length rRNA genes using long-read sequencing.</title>
        <authorList>
            <person name="Singleton C.M."/>
            <person name="Petriglieri F."/>
            <person name="Kristensen J.M."/>
            <person name="Kirkegaard R.H."/>
            <person name="Michaelsen T.Y."/>
            <person name="Andersen M.H."/>
            <person name="Karst S.M."/>
            <person name="Dueholm M.S."/>
            <person name="Nielsen P.H."/>
            <person name="Albertsen M."/>
        </authorList>
    </citation>
    <scope>NUCLEOTIDE SEQUENCE [LARGE SCALE GENOMIC DNA]</scope>
    <source>
        <strain evidence="2">EsbW_18-Q3-R4-48_BATAC.463</strain>
    </source>
</reference>
<proteinExistence type="predicted"/>
<gene>
    <name evidence="2" type="ORF">IPJ38_21810</name>
</gene>
<evidence type="ECO:0000313" key="2">
    <source>
        <dbReference type="EMBL" id="MBK7417330.1"/>
    </source>
</evidence>
<keyword evidence="1" id="KW-0732">Signal</keyword>
<evidence type="ECO:0000256" key="1">
    <source>
        <dbReference type="SAM" id="SignalP"/>
    </source>
</evidence>
<organism evidence="2 3">
    <name type="scientific">Candidatus Dechloromonas phosphorivorans</name>
    <dbReference type="NCBI Taxonomy" id="2899244"/>
    <lineage>
        <taxon>Bacteria</taxon>
        <taxon>Pseudomonadati</taxon>
        <taxon>Pseudomonadota</taxon>
        <taxon>Betaproteobacteria</taxon>
        <taxon>Rhodocyclales</taxon>
        <taxon>Azonexaceae</taxon>
        <taxon>Dechloromonas</taxon>
    </lineage>
</organism>
<dbReference type="Pfam" id="PF08238">
    <property type="entry name" value="Sel1"/>
    <property type="match status" value="3"/>
</dbReference>
<dbReference type="PANTHER" id="PTHR11102">
    <property type="entry name" value="SEL-1-LIKE PROTEIN"/>
    <property type="match status" value="1"/>
</dbReference>
<feature type="signal peptide" evidence="1">
    <location>
        <begin position="1"/>
        <end position="23"/>
    </location>
</feature>
<dbReference type="PANTHER" id="PTHR11102:SF160">
    <property type="entry name" value="ERAD-ASSOCIATED E3 UBIQUITIN-PROTEIN LIGASE COMPONENT HRD3"/>
    <property type="match status" value="1"/>
</dbReference>
<dbReference type="EMBL" id="JADJMS010000051">
    <property type="protein sequence ID" value="MBK7417330.1"/>
    <property type="molecule type" value="Genomic_DNA"/>
</dbReference>
<dbReference type="Proteomes" id="UP000739411">
    <property type="component" value="Unassembled WGS sequence"/>
</dbReference>
<feature type="chain" id="PRO_5037771883" evidence="1">
    <location>
        <begin position="24"/>
        <end position="195"/>
    </location>
</feature>